<name>A0A378U636_MYROD</name>
<evidence type="ECO:0000313" key="2">
    <source>
        <dbReference type="EMBL" id="STZ69772.1"/>
    </source>
</evidence>
<feature type="chain" id="PRO_5016813376" description="AZL_007920/MXAN_0976 family protein" evidence="1">
    <location>
        <begin position="27"/>
        <end position="443"/>
    </location>
</feature>
<dbReference type="AlphaFoldDB" id="A0A378U636"/>
<dbReference type="EMBL" id="UGQL01000002">
    <property type="protein sequence ID" value="STZ69772.1"/>
    <property type="molecule type" value="Genomic_DNA"/>
</dbReference>
<dbReference type="PROSITE" id="PS51257">
    <property type="entry name" value="PROKAR_LIPOPROTEIN"/>
    <property type="match status" value="1"/>
</dbReference>
<sequence>MMKVTKFLSALAILAFISFGTTSCSSDDNVIRPEKPDENGQTEVGTELHFEGTYAYGHAGNPIPFDFKKKSISMQMSLMAGSGQEDDLYNIIKIYKNADGVLKVVSKHETASEYKAFFLRNIKEGESLDINIDYSFTSEIEAIKAVYPASGNSTPDHANNKFGWLKLTKMNGEPSEKINLPVQGKYVFSAQGHTYFYNFSNTIVNFNGDYDMTVLKHNTNTNKILLEGKGEKAGTYYVTQLKNITANTVDVARLTFGEADAKTKAEAEFALATDLTEGRFNTYTKEDSEASFEGLKGTYVSATIGNNLGYYQFTMGENNEAFLFMGDFAGSGTFDEGGKLELKKVFADKAKGQIIFEITNSEGYYAERNGQFLTLYVKDYADGTKATFAIATKGGVTSISTSKGNVIGTTLEEAKALAAPDAMKAWDGGMMAYAHVWIPTTKK</sequence>
<keyword evidence="1" id="KW-0732">Signal</keyword>
<evidence type="ECO:0000313" key="3">
    <source>
        <dbReference type="Proteomes" id="UP000255024"/>
    </source>
</evidence>
<dbReference type="RefSeq" id="WP_115092421.1">
    <property type="nucleotide sequence ID" value="NZ_CP068107.1"/>
</dbReference>
<protein>
    <recommendedName>
        <fullName evidence="4">AZL_007920/MXAN_0976 family protein</fullName>
    </recommendedName>
</protein>
<proteinExistence type="predicted"/>
<keyword evidence="3" id="KW-1185">Reference proteome</keyword>
<evidence type="ECO:0008006" key="4">
    <source>
        <dbReference type="Google" id="ProtNLM"/>
    </source>
</evidence>
<reference evidence="2 3" key="1">
    <citation type="submission" date="2018-06" db="EMBL/GenBank/DDBJ databases">
        <authorList>
            <consortium name="Pathogen Informatics"/>
            <person name="Doyle S."/>
        </authorList>
    </citation>
    <scope>NUCLEOTIDE SEQUENCE [LARGE SCALE GENOMIC DNA]</scope>
    <source>
        <strain evidence="2 3">NCTC11179</strain>
    </source>
</reference>
<gene>
    <name evidence="2" type="ORF">NCTC11179_03289</name>
</gene>
<evidence type="ECO:0000256" key="1">
    <source>
        <dbReference type="SAM" id="SignalP"/>
    </source>
</evidence>
<organism evidence="2 3">
    <name type="scientific">Myroides odoratus</name>
    <name type="common">Flavobacterium odoratum</name>
    <dbReference type="NCBI Taxonomy" id="256"/>
    <lineage>
        <taxon>Bacteria</taxon>
        <taxon>Pseudomonadati</taxon>
        <taxon>Bacteroidota</taxon>
        <taxon>Flavobacteriia</taxon>
        <taxon>Flavobacteriales</taxon>
        <taxon>Flavobacteriaceae</taxon>
        <taxon>Myroides</taxon>
    </lineage>
</organism>
<dbReference type="Proteomes" id="UP000255024">
    <property type="component" value="Unassembled WGS sequence"/>
</dbReference>
<accession>A0A378U636</accession>
<feature type="signal peptide" evidence="1">
    <location>
        <begin position="1"/>
        <end position="26"/>
    </location>
</feature>